<evidence type="ECO:0000256" key="4">
    <source>
        <dbReference type="HAMAP-Rule" id="MF_00171"/>
    </source>
</evidence>
<keyword evidence="3 4" id="KW-0413">Isomerase</keyword>
<evidence type="ECO:0000256" key="2">
    <source>
        <dbReference type="ARBA" id="ARBA00022694"/>
    </source>
</evidence>
<dbReference type="SUPFAM" id="SSF55120">
    <property type="entry name" value="Pseudouridine synthase"/>
    <property type="match status" value="1"/>
</dbReference>
<comment type="subunit">
    <text evidence="4">Homodimer.</text>
</comment>
<comment type="catalytic activity">
    <reaction evidence="4 7">
        <text>uridine(38/39/40) in tRNA = pseudouridine(38/39/40) in tRNA</text>
        <dbReference type="Rhea" id="RHEA:22376"/>
        <dbReference type="Rhea" id="RHEA-COMP:10085"/>
        <dbReference type="Rhea" id="RHEA-COMP:10087"/>
        <dbReference type="ChEBI" id="CHEBI:65314"/>
        <dbReference type="ChEBI" id="CHEBI:65315"/>
        <dbReference type="EC" id="5.4.99.12"/>
    </reaction>
</comment>
<keyword evidence="2 4" id="KW-0819">tRNA processing</keyword>
<proteinExistence type="inferred from homology"/>
<dbReference type="PANTHER" id="PTHR11142:SF0">
    <property type="entry name" value="TRNA PSEUDOURIDINE SYNTHASE-LIKE 1"/>
    <property type="match status" value="1"/>
</dbReference>
<evidence type="ECO:0000313" key="9">
    <source>
        <dbReference type="EMBL" id="OZG65760.1"/>
    </source>
</evidence>
<organism evidence="9 10">
    <name type="scientific">Bifidobacterium aquikefiri</name>
    <dbReference type="NCBI Taxonomy" id="1653207"/>
    <lineage>
        <taxon>Bacteria</taxon>
        <taxon>Bacillati</taxon>
        <taxon>Actinomycetota</taxon>
        <taxon>Actinomycetes</taxon>
        <taxon>Bifidobacteriales</taxon>
        <taxon>Bifidobacteriaceae</taxon>
        <taxon>Bifidobacterium</taxon>
    </lineage>
</organism>
<feature type="domain" description="Pseudouridine synthase I TruA alpha/beta" evidence="8">
    <location>
        <begin position="164"/>
        <end position="291"/>
    </location>
</feature>
<dbReference type="FunFam" id="3.30.70.580:FF:000001">
    <property type="entry name" value="tRNA pseudouridine synthase A"/>
    <property type="match status" value="1"/>
</dbReference>
<sequence length="311" mass="34462">MRIRMDIAYDGTGFHGWAKQPGLRTVQGELEKALNTLLIHRRENQMGAFEKLHVTVAGRTDTGVHAAHQVTHFDVDENLLQHCVGYLNLDGISALEHRLRHILPSDIAILSLSQAPEGFDARFSALERTYIYRIFDGNCKADPRLRNCVLTVRGSLNVEAMDNAVQLIIGLHDFGSFATANPGGTTIRKVKSAHWIRTIPENDEFRASTSTKEVARTKSNILSLPGMIMFTIVADAFAHNMVRSLTNACVSIGLGKRTKEWFGRKINTPLREGSTGPIEPCGLTLEHVQYPPDDELAIRAAAIKAKRSLDD</sequence>
<dbReference type="PANTHER" id="PTHR11142">
    <property type="entry name" value="PSEUDOURIDYLATE SYNTHASE"/>
    <property type="match status" value="1"/>
</dbReference>
<dbReference type="InterPro" id="IPR001406">
    <property type="entry name" value="PsdUridine_synth_TruA"/>
</dbReference>
<dbReference type="NCBIfam" id="TIGR00071">
    <property type="entry name" value="hisT_truA"/>
    <property type="match status" value="1"/>
</dbReference>
<dbReference type="GO" id="GO:0003723">
    <property type="term" value="F:RNA binding"/>
    <property type="evidence" value="ECO:0007669"/>
    <property type="project" value="InterPro"/>
</dbReference>
<feature type="active site" description="Nucleophile" evidence="4 5">
    <location>
        <position position="61"/>
    </location>
</feature>
<dbReference type="GeneID" id="98296163"/>
<comment type="caution">
    <text evidence="9">The sequence shown here is derived from an EMBL/GenBank/DDBJ whole genome shotgun (WGS) entry which is preliminary data.</text>
</comment>
<evidence type="ECO:0000313" key="10">
    <source>
        <dbReference type="Proteomes" id="UP000216451"/>
    </source>
</evidence>
<evidence type="ECO:0000256" key="3">
    <source>
        <dbReference type="ARBA" id="ARBA00023235"/>
    </source>
</evidence>
<dbReference type="InterPro" id="IPR020095">
    <property type="entry name" value="PsdUridine_synth_TruA_C"/>
</dbReference>
<dbReference type="GO" id="GO:0031119">
    <property type="term" value="P:tRNA pseudouridine synthesis"/>
    <property type="evidence" value="ECO:0007669"/>
    <property type="project" value="UniProtKB-UniRule"/>
</dbReference>
<dbReference type="Proteomes" id="UP000216451">
    <property type="component" value="Unassembled WGS sequence"/>
</dbReference>
<dbReference type="EC" id="5.4.99.12" evidence="4"/>
<dbReference type="OrthoDB" id="9811823at2"/>
<accession>A0A261G2Y3</accession>
<evidence type="ECO:0000256" key="6">
    <source>
        <dbReference type="PIRSR" id="PIRSR001430-2"/>
    </source>
</evidence>
<comment type="similarity">
    <text evidence="1 4 7">Belongs to the tRNA pseudouridine synthase TruA family.</text>
</comment>
<reference evidence="9 10" key="1">
    <citation type="journal article" date="2017" name="BMC Genomics">
        <title>Comparative genomic and phylogenomic analyses of the Bifidobacteriaceae family.</title>
        <authorList>
            <person name="Lugli G.A."/>
            <person name="Milani C."/>
            <person name="Turroni F."/>
            <person name="Duranti S."/>
            <person name="Mancabelli L."/>
            <person name="Mangifesta M."/>
            <person name="Ferrario C."/>
            <person name="Modesto M."/>
            <person name="Mattarelli P."/>
            <person name="Jiri K."/>
            <person name="van Sinderen D."/>
            <person name="Ventura M."/>
        </authorList>
    </citation>
    <scope>NUCLEOTIDE SEQUENCE [LARGE SCALE GENOMIC DNA]</scope>
    <source>
        <strain evidence="9 10">LMG 28769</strain>
    </source>
</reference>
<dbReference type="CDD" id="cd02570">
    <property type="entry name" value="PseudoU_synth_EcTruA"/>
    <property type="match status" value="1"/>
</dbReference>
<dbReference type="EMBL" id="MWXA01000007">
    <property type="protein sequence ID" value="OZG65760.1"/>
    <property type="molecule type" value="Genomic_DNA"/>
</dbReference>
<feature type="binding site" evidence="4 6">
    <location>
        <position position="130"/>
    </location>
    <ligand>
        <name>substrate</name>
    </ligand>
</feature>
<comment type="function">
    <text evidence="4">Formation of pseudouridine at positions 38, 39 and 40 in the anticodon stem and loop of transfer RNAs.</text>
</comment>
<dbReference type="GO" id="GO:0160147">
    <property type="term" value="F:tRNA pseudouridine(38-40) synthase activity"/>
    <property type="evidence" value="ECO:0007669"/>
    <property type="project" value="UniProtKB-EC"/>
</dbReference>
<name>A0A261G2Y3_9BIFI</name>
<dbReference type="PIRSF" id="PIRSF001430">
    <property type="entry name" value="tRNA_psdUrid_synth"/>
    <property type="match status" value="1"/>
</dbReference>
<dbReference type="Pfam" id="PF01416">
    <property type="entry name" value="PseudoU_synth_1"/>
    <property type="match status" value="1"/>
</dbReference>
<keyword evidence="10" id="KW-1185">Reference proteome</keyword>
<dbReference type="HAMAP" id="MF_00171">
    <property type="entry name" value="TruA"/>
    <property type="match status" value="1"/>
</dbReference>
<dbReference type="AlphaFoldDB" id="A0A261G2Y3"/>
<dbReference type="Gene3D" id="3.30.70.580">
    <property type="entry name" value="Pseudouridine synthase I, catalytic domain, N-terminal subdomain"/>
    <property type="match status" value="1"/>
</dbReference>
<comment type="caution">
    <text evidence="4">Lacks conserved residue(s) required for the propagation of feature annotation.</text>
</comment>
<gene>
    <name evidence="4" type="primary">truA</name>
    <name evidence="9" type="ORF">BAQU_1498</name>
</gene>
<dbReference type="InterPro" id="IPR020103">
    <property type="entry name" value="PsdUridine_synth_cat_dom_sf"/>
</dbReference>
<dbReference type="RefSeq" id="WP_094694387.1">
    <property type="nucleotide sequence ID" value="NZ_CALENZ010000016.1"/>
</dbReference>
<evidence type="ECO:0000256" key="7">
    <source>
        <dbReference type="RuleBase" id="RU003792"/>
    </source>
</evidence>
<evidence type="ECO:0000256" key="5">
    <source>
        <dbReference type="PIRSR" id="PIRSR001430-1"/>
    </source>
</evidence>
<evidence type="ECO:0000259" key="8">
    <source>
        <dbReference type="Pfam" id="PF01416"/>
    </source>
</evidence>
<dbReference type="InterPro" id="IPR020094">
    <property type="entry name" value="TruA/RsuA/RluB/E/F_N"/>
</dbReference>
<dbReference type="InterPro" id="IPR020097">
    <property type="entry name" value="PsdUridine_synth_TruA_a/b_dom"/>
</dbReference>
<dbReference type="Gene3D" id="3.30.70.660">
    <property type="entry name" value="Pseudouridine synthase I, catalytic domain, C-terminal subdomain"/>
    <property type="match status" value="1"/>
</dbReference>
<evidence type="ECO:0000256" key="1">
    <source>
        <dbReference type="ARBA" id="ARBA00009375"/>
    </source>
</evidence>
<protein>
    <recommendedName>
        <fullName evidence="4">tRNA pseudouridine synthase A</fullName>
        <ecNumber evidence="4">5.4.99.12</ecNumber>
    </recommendedName>
    <alternativeName>
        <fullName evidence="4">tRNA pseudouridine(38-40) synthase</fullName>
    </alternativeName>
    <alternativeName>
        <fullName evidence="4">tRNA pseudouridylate synthase I</fullName>
    </alternativeName>
    <alternativeName>
        <fullName evidence="4">tRNA-uridine isomerase I</fullName>
    </alternativeName>
</protein>